<feature type="compositionally biased region" description="Basic and acidic residues" evidence="1">
    <location>
        <begin position="82"/>
        <end position="98"/>
    </location>
</feature>
<dbReference type="Proteomes" id="UP000204546">
    <property type="component" value="Segment"/>
</dbReference>
<dbReference type="EMBL" id="KU647629">
    <property type="protein sequence ID" value="AMM44468.1"/>
    <property type="molecule type" value="Genomic_DNA"/>
</dbReference>
<feature type="region of interest" description="Disordered" evidence="1">
    <location>
        <begin position="69"/>
        <end position="106"/>
    </location>
</feature>
<evidence type="ECO:0000256" key="1">
    <source>
        <dbReference type="SAM" id="MobiDB-lite"/>
    </source>
</evidence>
<proteinExistence type="predicted"/>
<dbReference type="RefSeq" id="YP_009303074.1">
    <property type="nucleotide sequence ID" value="NC_031252.1"/>
</dbReference>
<dbReference type="GeneID" id="29125646"/>
<reference evidence="3" key="1">
    <citation type="submission" date="2016-02" db="EMBL/GenBank/DDBJ databases">
        <authorList>
            <person name="Wen L."/>
            <person name="He K."/>
            <person name="Yang H."/>
        </authorList>
    </citation>
    <scope>NUCLEOTIDE SEQUENCE [LARGE SCALE GENOMIC DNA]</scope>
</reference>
<keyword evidence="3" id="KW-1185">Reference proteome</keyword>
<sequence length="106" mass="12319">MLTQAQAVEQAKAELGKDWDERRGTFDVAIELEDDQDFVVIAGAREWLVDQNLDYATYDDSFYWMDKRSGELREGSQMNEPDITKMSKTRRIDGKPTDFDESDDEE</sequence>
<accession>A0A140G733</accession>
<dbReference type="KEGG" id="vg:29125646"/>
<name>A0A140G733_9CAUD</name>
<gene>
    <name evidence="2" type="primary">5</name>
    <name evidence="2" type="ORF">BARRETLEMON_5</name>
</gene>
<evidence type="ECO:0000313" key="2">
    <source>
        <dbReference type="EMBL" id="AMM44468.1"/>
    </source>
</evidence>
<protein>
    <submittedName>
        <fullName evidence="2">Uncharacterized protein</fullName>
    </submittedName>
</protein>
<organism evidence="2 3">
    <name type="scientific">Arthrobacter phage BarretLemon</name>
    <dbReference type="NCBI Taxonomy" id="1796994"/>
    <lineage>
        <taxon>Viruses</taxon>
        <taxon>Duplodnaviria</taxon>
        <taxon>Heunggongvirae</taxon>
        <taxon>Uroviricota</taxon>
        <taxon>Caudoviricetes</taxon>
        <taxon>Berryhillviridae</taxon>
        <taxon>Marthavirus</taxon>
        <taxon>Marthavirus barretlemon</taxon>
    </lineage>
</organism>
<evidence type="ECO:0000313" key="3">
    <source>
        <dbReference type="Proteomes" id="UP000204546"/>
    </source>
</evidence>
<dbReference type="OrthoDB" id="23582at10239"/>